<feature type="binding site" evidence="16">
    <location>
        <position position="678"/>
    </location>
    <ligand>
        <name>[4Fe-4S] cluster</name>
        <dbReference type="ChEBI" id="CHEBI:49883"/>
    </ligand>
</feature>
<dbReference type="Gene3D" id="3.30.390.30">
    <property type="match status" value="1"/>
</dbReference>
<dbReference type="PRINTS" id="PR00368">
    <property type="entry name" value="FADPNR"/>
</dbReference>
<keyword evidence="12 16" id="KW-0411">Iron-sulfur</keyword>
<evidence type="ECO:0000256" key="7">
    <source>
        <dbReference type="ARBA" id="ARBA00022714"/>
    </source>
</evidence>
<name>A0A0F6W7I2_9BACT</name>
<gene>
    <name evidence="22" type="ORF">DB32_006554</name>
</gene>
<keyword evidence="9 15" id="KW-0274">FAD</keyword>
<dbReference type="KEGG" id="samy:DB32_006554"/>
<dbReference type="GO" id="GO:0098809">
    <property type="term" value="F:nitrite reductase activity"/>
    <property type="evidence" value="ECO:0007669"/>
    <property type="project" value="InterPro"/>
</dbReference>
<comment type="similarity">
    <text evidence="3">Belongs to the nitrite and sulfite reductase 4Fe-4S domain family.</text>
</comment>
<evidence type="ECO:0000256" key="12">
    <source>
        <dbReference type="ARBA" id="ARBA00023014"/>
    </source>
</evidence>
<evidence type="ECO:0000259" key="18">
    <source>
        <dbReference type="Pfam" id="PF03460"/>
    </source>
</evidence>
<evidence type="ECO:0000259" key="17">
    <source>
        <dbReference type="Pfam" id="PF01077"/>
    </source>
</evidence>
<dbReference type="InterPro" id="IPR023753">
    <property type="entry name" value="FAD/NAD-binding_dom"/>
</dbReference>
<comment type="pathway">
    <text evidence="2">Nitrogen metabolism; nitrate reduction (assimilation).</text>
</comment>
<dbReference type="InterPro" id="IPR005117">
    <property type="entry name" value="NiRdtase/SiRdtase_haem-b_fer"/>
</dbReference>
<dbReference type="Pfam" id="PF18267">
    <property type="entry name" value="Rubredoxin_C"/>
    <property type="match status" value="1"/>
</dbReference>
<dbReference type="PRINTS" id="PR00411">
    <property type="entry name" value="PNDRDTASEI"/>
</dbReference>
<dbReference type="GO" id="GO:0046872">
    <property type="term" value="F:metal ion binding"/>
    <property type="evidence" value="ECO:0007669"/>
    <property type="project" value="UniProtKB-KW"/>
</dbReference>
<feature type="domain" description="NADH-rubredoxin oxidoreductase C-terminal" evidence="21">
    <location>
        <begin position="312"/>
        <end position="377"/>
    </location>
</feature>
<dbReference type="InterPro" id="IPR017121">
    <property type="entry name" value="Nitrite_Rdtase_lsu"/>
</dbReference>
<feature type="domain" description="Nitrite/Sulfite reductase ferredoxin-like" evidence="18">
    <location>
        <begin position="554"/>
        <end position="617"/>
    </location>
</feature>
<evidence type="ECO:0000256" key="2">
    <source>
        <dbReference type="ARBA" id="ARBA00005096"/>
    </source>
</evidence>
<feature type="binding site" evidence="16">
    <location>
        <position position="634"/>
    </location>
    <ligand>
        <name>[4Fe-4S] cluster</name>
        <dbReference type="ChEBI" id="CHEBI:49883"/>
    </ligand>
</feature>
<evidence type="ECO:0000256" key="9">
    <source>
        <dbReference type="ARBA" id="ARBA00022827"/>
    </source>
</evidence>
<evidence type="ECO:0000256" key="13">
    <source>
        <dbReference type="ARBA" id="ARBA00023063"/>
    </source>
</evidence>
<dbReference type="InterPro" id="IPR036188">
    <property type="entry name" value="FAD/NAD-bd_sf"/>
</dbReference>
<dbReference type="CDD" id="cd19943">
    <property type="entry name" value="NirB_Fer2_BFD-like_1"/>
    <property type="match status" value="1"/>
</dbReference>
<protein>
    <submittedName>
        <fullName evidence="22">Nitrite reductase [NAD(P)H] large subunit</fullName>
    </submittedName>
</protein>
<keyword evidence="7" id="KW-0001">2Fe-2S</keyword>
<keyword evidence="8 16" id="KW-0479">Metal-binding</keyword>
<dbReference type="InterPro" id="IPR036136">
    <property type="entry name" value="Nit/Sulf_reduc_fer-like_dom_sf"/>
</dbReference>
<dbReference type="GO" id="GO:0051537">
    <property type="term" value="F:2 iron, 2 sulfur cluster binding"/>
    <property type="evidence" value="ECO:0007669"/>
    <property type="project" value="UniProtKB-KW"/>
</dbReference>
<feature type="binding site" evidence="16">
    <location>
        <position position="640"/>
    </location>
    <ligand>
        <name>[4Fe-4S] cluster</name>
        <dbReference type="ChEBI" id="CHEBI:49883"/>
    </ligand>
</feature>
<dbReference type="Pfam" id="PF07992">
    <property type="entry name" value="Pyr_redox_2"/>
    <property type="match status" value="1"/>
</dbReference>
<dbReference type="FunFam" id="3.50.50.60:FF:000033">
    <property type="entry name" value="Nitrite reductase [NAD(P)H], large subunit"/>
    <property type="match status" value="1"/>
</dbReference>
<dbReference type="InterPro" id="IPR041854">
    <property type="entry name" value="BFD-like_2Fe2S-bd_dom_sf"/>
</dbReference>
<feature type="domain" description="BFD-like [2Fe-2S]-binding" evidence="19">
    <location>
        <begin position="481"/>
        <end position="529"/>
    </location>
</feature>
<dbReference type="Pfam" id="PF01077">
    <property type="entry name" value="NIR_SIR"/>
    <property type="match status" value="1"/>
</dbReference>
<dbReference type="Gene3D" id="3.90.480.10">
    <property type="entry name" value="Sulfite Reductase Hemoprotein,Domain 2"/>
    <property type="match status" value="1"/>
</dbReference>
<evidence type="ECO:0000256" key="16">
    <source>
        <dbReference type="PIRSR" id="PIRSR037149-1"/>
    </source>
</evidence>
<keyword evidence="23" id="KW-1185">Reference proteome</keyword>
<dbReference type="Proteomes" id="UP000034883">
    <property type="component" value="Chromosome"/>
</dbReference>
<dbReference type="InterPro" id="IPR012744">
    <property type="entry name" value="Nitri_red_NirB"/>
</dbReference>
<dbReference type="UniPathway" id="UPA00653"/>
<dbReference type="InterPro" id="IPR045854">
    <property type="entry name" value="NO2/SO3_Rdtase_4Fe4S_sf"/>
</dbReference>
<dbReference type="GO" id="GO:0050661">
    <property type="term" value="F:NADP binding"/>
    <property type="evidence" value="ECO:0007669"/>
    <property type="project" value="UniProtKB-UniRule"/>
</dbReference>
<proteinExistence type="inferred from homology"/>
<evidence type="ECO:0000256" key="4">
    <source>
        <dbReference type="ARBA" id="ARBA00022485"/>
    </source>
</evidence>
<feature type="domain" description="Nitrite/sulphite reductase 4Fe-4S" evidence="17">
    <location>
        <begin position="625"/>
        <end position="765"/>
    </location>
</feature>
<evidence type="ECO:0000256" key="11">
    <source>
        <dbReference type="ARBA" id="ARBA00023004"/>
    </source>
</evidence>
<sequence>MIGNGMAGIRCLDALLERAPGRFDVTVFSAEERTNYDRIQLSGVLLGEKGWDDVVLNDDAWYAERGITLHLGAKVARIDRERRVVVSENGIEAPYDKVLYATGSRAFVLPVPGRDLDGVYVFRTYEDCDAMIERAKTATRAAVIGGGLLGLEAARGLAAHGLEVTVVHLVSTLMERQLDAAGGEYLRRAIEQQGVHVALGKKTEEILADEDGRVRGLRFADGSTLDAEIVVMAAGIVPNAELAKSAGIECRRGVIVDDFLRTSDPDVYAVGECVEHRGLCYGLVAPLYEMGRVAAAHLAGETTAAYEGSVVSTKLKVSGVDVFSAGDPFGDGACEILRAEDSSAGVYKKVLFRDGKAVGAVLVGDATLSGSLDALVKGGTAVEGPRAAILFPELASAGGASASPDAAVAALPESATICACNGVAKGAVLCAIREQGLTTRKEVAACTNASRSCGGCGPQVESLLRLVHGDSVTAKPTKKTLCDCTSLSREEVIAAIHEQHLTSVRETMSVLGWAGDGCATCRPAINYYLTVAWPGENEDDPRSRFVNERVHANIQRDGTYSVVPRMYGGVTTPDELMRIAQVAKRFHVPTVKVTGGQRIDLLGVKKEDLPAVWKALDMPSGFAYAKGVRTVKTCVGSTWCRFGTRDSMGFGIRVERTFENLWTPAKVKMAVNACPRNCAESLVKDVGLIAGETEWEIYVGGNGGIKVRTAELLAKVESDDEAMDLIAAFLQHYREDATYGERTAHWVERVGIEAIRKAVVDDLENRAALVDRMEEALEARVEPWRERVTKLESGDEEMEREFAPLRLKLKVVA</sequence>
<keyword evidence="6 15" id="KW-0285">Flavoprotein</keyword>
<dbReference type="Gene3D" id="3.50.50.60">
    <property type="entry name" value="FAD/NAD(P)-binding domain"/>
    <property type="match status" value="2"/>
</dbReference>
<dbReference type="SUPFAM" id="SSF56014">
    <property type="entry name" value="Nitrite and sulphite reductase 4Fe-4S domain-like"/>
    <property type="match status" value="1"/>
</dbReference>
<evidence type="ECO:0000256" key="14">
    <source>
        <dbReference type="ARBA" id="ARBA00034078"/>
    </source>
</evidence>
<keyword evidence="5 16" id="KW-0349">Heme</keyword>
<evidence type="ECO:0000256" key="6">
    <source>
        <dbReference type="ARBA" id="ARBA00022630"/>
    </source>
</evidence>
<dbReference type="AlphaFoldDB" id="A0A0F6W7I2"/>
<feature type="binding site" evidence="16">
    <location>
        <position position="674"/>
    </location>
    <ligand>
        <name>[4Fe-4S] cluster</name>
        <dbReference type="ChEBI" id="CHEBI:49883"/>
    </ligand>
</feature>
<evidence type="ECO:0000256" key="10">
    <source>
        <dbReference type="ARBA" id="ARBA00023002"/>
    </source>
</evidence>
<evidence type="ECO:0000256" key="8">
    <source>
        <dbReference type="ARBA" id="ARBA00022723"/>
    </source>
</evidence>
<dbReference type="PRINTS" id="PR00397">
    <property type="entry name" value="SIROHAEM"/>
</dbReference>
<accession>A0A0F6W7I2</accession>
<dbReference type="EMBL" id="CP011125">
    <property type="protein sequence ID" value="AKF09405.1"/>
    <property type="molecule type" value="Genomic_DNA"/>
</dbReference>
<dbReference type="GO" id="GO:0051539">
    <property type="term" value="F:4 iron, 4 sulfur cluster binding"/>
    <property type="evidence" value="ECO:0007669"/>
    <property type="project" value="UniProtKB-KW"/>
</dbReference>
<keyword evidence="4 16" id="KW-0004">4Fe-4S</keyword>
<comment type="cofactor">
    <cofactor evidence="14">
        <name>[2Fe-2S] cluster</name>
        <dbReference type="ChEBI" id="CHEBI:190135"/>
    </cofactor>
</comment>
<dbReference type="GO" id="GO:0020037">
    <property type="term" value="F:heme binding"/>
    <property type="evidence" value="ECO:0007669"/>
    <property type="project" value="InterPro"/>
</dbReference>
<dbReference type="Gene3D" id="3.30.413.10">
    <property type="entry name" value="Sulfite Reductase Hemoprotein, domain 1"/>
    <property type="match status" value="1"/>
</dbReference>
<keyword evidence="13 15" id="KW-0534">Nitrate assimilation</keyword>
<evidence type="ECO:0000313" key="23">
    <source>
        <dbReference type="Proteomes" id="UP000034883"/>
    </source>
</evidence>
<dbReference type="PANTHER" id="PTHR43809">
    <property type="entry name" value="NITRITE REDUCTASE (NADH) LARGE SUBUNIT"/>
    <property type="match status" value="1"/>
</dbReference>
<dbReference type="Gene3D" id="1.10.10.1100">
    <property type="entry name" value="BFD-like [2Fe-2S]-binding domain"/>
    <property type="match status" value="1"/>
</dbReference>
<dbReference type="NCBIfam" id="TIGR02374">
    <property type="entry name" value="nitri_red_nirB"/>
    <property type="match status" value="1"/>
</dbReference>
<dbReference type="PANTHER" id="PTHR43809:SF1">
    <property type="entry name" value="NITRITE REDUCTASE (NADH) LARGE SUBUNIT"/>
    <property type="match status" value="1"/>
</dbReference>
<evidence type="ECO:0000259" key="19">
    <source>
        <dbReference type="Pfam" id="PF04324"/>
    </source>
</evidence>
<dbReference type="InterPro" id="IPR006066">
    <property type="entry name" value="NO2/SO3_Rdtase_FeS/sirohaem_BS"/>
</dbReference>
<dbReference type="Pfam" id="PF04324">
    <property type="entry name" value="Fer2_BFD"/>
    <property type="match status" value="2"/>
</dbReference>
<evidence type="ECO:0000313" key="22">
    <source>
        <dbReference type="EMBL" id="AKF09405.1"/>
    </source>
</evidence>
<evidence type="ECO:0000256" key="3">
    <source>
        <dbReference type="ARBA" id="ARBA00010429"/>
    </source>
</evidence>
<evidence type="ECO:0000256" key="1">
    <source>
        <dbReference type="ARBA" id="ARBA00001974"/>
    </source>
</evidence>
<keyword evidence="11 16" id="KW-0408">Iron</keyword>
<evidence type="ECO:0000256" key="15">
    <source>
        <dbReference type="PIRNR" id="PIRNR037149"/>
    </source>
</evidence>
<evidence type="ECO:0000259" key="21">
    <source>
        <dbReference type="Pfam" id="PF18267"/>
    </source>
</evidence>
<dbReference type="InterPro" id="IPR041575">
    <property type="entry name" value="Rubredoxin_C"/>
</dbReference>
<dbReference type="CDD" id="cd19944">
    <property type="entry name" value="NirB_Fer2_BFD-like_2"/>
    <property type="match status" value="1"/>
</dbReference>
<dbReference type="InterPro" id="IPR006067">
    <property type="entry name" value="NO2/SO3_Rdtase_4Fe4S_dom"/>
</dbReference>
<feature type="domain" description="BFD-like [2Fe-2S]-binding" evidence="19">
    <location>
        <begin position="417"/>
        <end position="464"/>
    </location>
</feature>
<dbReference type="GO" id="GO:0050660">
    <property type="term" value="F:flavin adenine dinucleotide binding"/>
    <property type="evidence" value="ECO:0007669"/>
    <property type="project" value="UniProtKB-UniRule"/>
</dbReference>
<dbReference type="SUPFAM" id="SSF51905">
    <property type="entry name" value="FAD/NAD(P)-binding domain"/>
    <property type="match status" value="1"/>
</dbReference>
<keyword evidence="10" id="KW-0560">Oxidoreductase</keyword>
<comment type="cofactor">
    <cofactor evidence="1 15">
        <name>FAD</name>
        <dbReference type="ChEBI" id="CHEBI:57692"/>
    </cofactor>
</comment>
<dbReference type="SUPFAM" id="SSF55124">
    <property type="entry name" value="Nitrite/Sulfite reductase N-terminal domain-like"/>
    <property type="match status" value="1"/>
</dbReference>
<dbReference type="Pfam" id="PF03460">
    <property type="entry name" value="NIR_SIR_ferr"/>
    <property type="match status" value="1"/>
</dbReference>
<evidence type="ECO:0000259" key="20">
    <source>
        <dbReference type="Pfam" id="PF07992"/>
    </source>
</evidence>
<comment type="cofactor">
    <cofactor evidence="16">
        <name>siroheme</name>
        <dbReference type="ChEBI" id="CHEBI:60052"/>
    </cofactor>
    <text evidence="16">Binds 1 siroheme per subunit.</text>
</comment>
<organism evidence="22 23">
    <name type="scientific">Sandaracinus amylolyticus</name>
    <dbReference type="NCBI Taxonomy" id="927083"/>
    <lineage>
        <taxon>Bacteria</taxon>
        <taxon>Pseudomonadati</taxon>
        <taxon>Myxococcota</taxon>
        <taxon>Polyangia</taxon>
        <taxon>Polyangiales</taxon>
        <taxon>Sandaracinaceae</taxon>
        <taxon>Sandaracinus</taxon>
    </lineage>
</organism>
<dbReference type="InterPro" id="IPR007419">
    <property type="entry name" value="BFD-like_2Fe2S-bd_dom"/>
</dbReference>
<reference evidence="22 23" key="1">
    <citation type="submission" date="2015-03" db="EMBL/GenBank/DDBJ databases">
        <title>Genome assembly of Sandaracinus amylolyticus DSM 53668.</title>
        <authorList>
            <person name="Sharma G."/>
            <person name="Subramanian S."/>
        </authorList>
    </citation>
    <scope>NUCLEOTIDE SEQUENCE [LARGE SCALE GENOMIC DNA]</scope>
    <source>
        <strain evidence="22 23">DSM 53668</strain>
    </source>
</reference>
<comment type="cofactor">
    <cofactor evidence="16">
        <name>[4Fe-4S] cluster</name>
        <dbReference type="ChEBI" id="CHEBI:49883"/>
    </cofactor>
    <text evidence="16">Binds 1 [4Fe-4S] cluster per subunit.</text>
</comment>
<dbReference type="GO" id="GO:0042128">
    <property type="term" value="P:nitrate assimilation"/>
    <property type="evidence" value="ECO:0007669"/>
    <property type="project" value="UniProtKB-UniRule"/>
</dbReference>
<feature type="binding site" description="axial binding residue" evidence="16">
    <location>
        <position position="678"/>
    </location>
    <ligand>
        <name>siroheme</name>
        <dbReference type="ChEBI" id="CHEBI:60052"/>
    </ligand>
    <ligandPart>
        <name>Fe</name>
        <dbReference type="ChEBI" id="CHEBI:18248"/>
    </ligandPart>
</feature>
<dbReference type="STRING" id="927083.DB32_006554"/>
<feature type="domain" description="FAD/NAD(P)-binding" evidence="20">
    <location>
        <begin position="2"/>
        <end position="281"/>
    </location>
</feature>
<evidence type="ECO:0000256" key="5">
    <source>
        <dbReference type="ARBA" id="ARBA00022617"/>
    </source>
</evidence>
<dbReference type="InterPro" id="IPR052034">
    <property type="entry name" value="NasD-like"/>
</dbReference>
<dbReference type="PIRSF" id="PIRSF037149">
    <property type="entry name" value="NirB"/>
    <property type="match status" value="1"/>
</dbReference>
<dbReference type="InterPro" id="IPR016156">
    <property type="entry name" value="FAD/NAD-linked_Rdtase_dimer_sf"/>
</dbReference>